<sequence>MPSEPNAMTGPMDASHVAHDGVSMLHAARAADPDRFFCALFLPAAARAAAMVLIAFNHECVRAVATPASWSVAGPMAGLIRLQWWRDVVESGNAQRHDTARALLGLLAEGRVRRDTIEAIITARENELDGLPDRENWQAAMLAGAGGVQVAMAMAAGVEAGPVLERVRLYGGVYGVGALVRYLPAVLAAGRCPLPDDMLADAGLTRDGLRTGHASPGQIEALRMKLRQQGQDWLAQARMGGRLPHPALAASLPAVMGLRDMKARALPASPPRGMGDRLAVMAARMRGRI</sequence>
<gene>
    <name evidence="1" type="ORF">CFR77_00910</name>
</gene>
<comment type="caution">
    <text evidence="1">The sequence shown here is derived from an EMBL/GenBank/DDBJ whole genome shotgun (WGS) entry which is preliminary data.</text>
</comment>
<keyword evidence="2" id="KW-1185">Reference proteome</keyword>
<evidence type="ECO:0000313" key="1">
    <source>
        <dbReference type="EMBL" id="PYD81118.1"/>
    </source>
</evidence>
<evidence type="ECO:0000313" key="2">
    <source>
        <dbReference type="Proteomes" id="UP000247814"/>
    </source>
</evidence>
<dbReference type="InterPro" id="IPR002060">
    <property type="entry name" value="Squ/phyt_synthse"/>
</dbReference>
<name>A0A318QUK8_9PROT</name>
<dbReference type="EMBL" id="NKUA01000001">
    <property type="protein sequence ID" value="PYD81118.1"/>
    <property type="molecule type" value="Genomic_DNA"/>
</dbReference>
<dbReference type="SUPFAM" id="SSF48576">
    <property type="entry name" value="Terpenoid synthases"/>
    <property type="match status" value="1"/>
</dbReference>
<protein>
    <submittedName>
        <fullName evidence="1">Phytoene synthase</fullName>
    </submittedName>
</protein>
<dbReference type="Pfam" id="PF00494">
    <property type="entry name" value="SQS_PSY"/>
    <property type="match status" value="1"/>
</dbReference>
<organism evidence="1 2">
    <name type="scientific">Komagataeibacter sucrofermentans</name>
    <dbReference type="NCBI Taxonomy" id="1053551"/>
    <lineage>
        <taxon>Bacteria</taxon>
        <taxon>Pseudomonadati</taxon>
        <taxon>Pseudomonadota</taxon>
        <taxon>Alphaproteobacteria</taxon>
        <taxon>Acetobacterales</taxon>
        <taxon>Acetobacteraceae</taxon>
        <taxon>Komagataeibacter</taxon>
    </lineage>
</organism>
<accession>A0A318QUK8</accession>
<dbReference type="InterPro" id="IPR008949">
    <property type="entry name" value="Isoprenoid_synthase_dom_sf"/>
</dbReference>
<dbReference type="OrthoDB" id="9814909at2"/>
<proteinExistence type="predicted"/>
<dbReference type="Proteomes" id="UP000247814">
    <property type="component" value="Unassembled WGS sequence"/>
</dbReference>
<dbReference type="Gene3D" id="1.10.600.10">
    <property type="entry name" value="Farnesyl Diphosphate Synthase"/>
    <property type="match status" value="1"/>
</dbReference>
<dbReference type="AlphaFoldDB" id="A0A318QUK8"/>
<reference evidence="1 2" key="1">
    <citation type="submission" date="2017-07" db="EMBL/GenBank/DDBJ databases">
        <title>A draft genome sequence of Komagataeibacter sucrofermentans LMG 18788.</title>
        <authorList>
            <person name="Skraban J."/>
            <person name="Cleenwerck I."/>
            <person name="Vandamme P."/>
            <person name="Trcek J."/>
        </authorList>
    </citation>
    <scope>NUCLEOTIDE SEQUENCE [LARGE SCALE GENOMIC DNA]</scope>
    <source>
        <strain evidence="1 2">LMG 18788</strain>
    </source>
</reference>